<dbReference type="Gene3D" id="3.40.190.10">
    <property type="entry name" value="Periplasmic binding protein-like II"/>
    <property type="match status" value="2"/>
</dbReference>
<accession>A0ABS3VQ94</accession>
<dbReference type="Proteomes" id="UP000823521">
    <property type="component" value="Unassembled WGS sequence"/>
</dbReference>
<reference evidence="1 2" key="1">
    <citation type="submission" date="2019-12" db="EMBL/GenBank/DDBJ databases">
        <title>Whole genome sequencing of endophytic Actinobacterium Micromonospora sp. MPMI6T.</title>
        <authorList>
            <person name="Evv R."/>
            <person name="Podile A.R."/>
        </authorList>
    </citation>
    <scope>NUCLEOTIDE SEQUENCE [LARGE SCALE GENOMIC DNA]</scope>
    <source>
        <strain evidence="1 2">MPMI6</strain>
    </source>
</reference>
<organism evidence="1 2">
    <name type="scientific">Micromonospora echinofusca</name>
    <dbReference type="NCBI Taxonomy" id="47858"/>
    <lineage>
        <taxon>Bacteria</taxon>
        <taxon>Bacillati</taxon>
        <taxon>Actinomycetota</taxon>
        <taxon>Actinomycetes</taxon>
        <taxon>Micromonosporales</taxon>
        <taxon>Micromonosporaceae</taxon>
        <taxon>Micromonospora</taxon>
    </lineage>
</organism>
<keyword evidence="2" id="KW-1185">Reference proteome</keyword>
<dbReference type="SUPFAM" id="SSF53850">
    <property type="entry name" value="Periplasmic binding protein-like II"/>
    <property type="match status" value="1"/>
</dbReference>
<sequence length="419" mass="46102">MLAAPVTIAGGLTGCTEEAGTPEKGRIELSVFWWGGQKRAELTGQALQLYSELNPEVRFKVTWQGNTGYYDRLATQAAGGNIPDLFQIDDNYLTEYAEREILLDLTRDVQQNRLDLRGLPRSLVQYGQVDGQTVAVAAASNTAAMVYNRALVRRLGLPAPTIGMSYPELIDWAADLTRRSDGQVAGTMDPAADQKALWHWLRSQNKEFYQGRQLGFTTADLTGWFDLWQEARVRRATPGAAVVQRANSTDVTRQLVVTGKAATSFMWSNQLPELQKYTRDELDLVSYPGDPAAQWARASMYWAGFRGTRHPELVVDVLNFLTNNVEVGRVLGTERGLNANLSVRRLVQETLTDPAMQRSAAFEVGMTDRFGGAPPPPPRGHAKVRALLVTAAEATQQGRLTSRAAATSFLRQADAALSS</sequence>
<name>A0ABS3VQ94_MICEH</name>
<comment type="caution">
    <text evidence="1">The sequence shown here is derived from an EMBL/GenBank/DDBJ whole genome shotgun (WGS) entry which is preliminary data.</text>
</comment>
<proteinExistence type="predicted"/>
<dbReference type="Pfam" id="PF13416">
    <property type="entry name" value="SBP_bac_8"/>
    <property type="match status" value="1"/>
</dbReference>
<gene>
    <name evidence="1" type="ORF">GSF22_11940</name>
</gene>
<evidence type="ECO:0000313" key="2">
    <source>
        <dbReference type="Proteomes" id="UP000823521"/>
    </source>
</evidence>
<evidence type="ECO:0000313" key="1">
    <source>
        <dbReference type="EMBL" id="MBO4206709.1"/>
    </source>
</evidence>
<dbReference type="PANTHER" id="PTHR43649:SF12">
    <property type="entry name" value="DIACETYLCHITOBIOSE BINDING PROTEIN DASA"/>
    <property type="match status" value="1"/>
</dbReference>
<dbReference type="PANTHER" id="PTHR43649">
    <property type="entry name" value="ARABINOSE-BINDING PROTEIN-RELATED"/>
    <property type="match status" value="1"/>
</dbReference>
<dbReference type="EMBL" id="WVUH01000080">
    <property type="protein sequence ID" value="MBO4206709.1"/>
    <property type="molecule type" value="Genomic_DNA"/>
</dbReference>
<dbReference type="InterPro" id="IPR050490">
    <property type="entry name" value="Bact_solute-bd_prot1"/>
</dbReference>
<protein>
    <submittedName>
        <fullName evidence="1">Extracellular solute-binding protein</fullName>
    </submittedName>
</protein>
<dbReference type="InterPro" id="IPR006059">
    <property type="entry name" value="SBP"/>
</dbReference>